<organism evidence="2 3">
    <name type="scientific">Melipona bicolor</name>
    <dbReference type="NCBI Taxonomy" id="60889"/>
    <lineage>
        <taxon>Eukaryota</taxon>
        <taxon>Metazoa</taxon>
        <taxon>Ecdysozoa</taxon>
        <taxon>Arthropoda</taxon>
        <taxon>Hexapoda</taxon>
        <taxon>Insecta</taxon>
        <taxon>Pterygota</taxon>
        <taxon>Neoptera</taxon>
        <taxon>Endopterygota</taxon>
        <taxon>Hymenoptera</taxon>
        <taxon>Apocrita</taxon>
        <taxon>Aculeata</taxon>
        <taxon>Apoidea</taxon>
        <taxon>Anthophila</taxon>
        <taxon>Apidae</taxon>
        <taxon>Melipona</taxon>
    </lineage>
</organism>
<feature type="region of interest" description="Disordered" evidence="1">
    <location>
        <begin position="27"/>
        <end position="49"/>
    </location>
</feature>
<gene>
    <name evidence="2" type="ORF">K0M31_013141</name>
</gene>
<evidence type="ECO:0000256" key="1">
    <source>
        <dbReference type="SAM" id="MobiDB-lite"/>
    </source>
</evidence>
<dbReference type="AlphaFoldDB" id="A0AA40KGZ6"/>
<feature type="compositionally biased region" description="Polar residues" evidence="1">
    <location>
        <begin position="38"/>
        <end position="47"/>
    </location>
</feature>
<dbReference type="Proteomes" id="UP001177670">
    <property type="component" value="Unassembled WGS sequence"/>
</dbReference>
<evidence type="ECO:0000313" key="2">
    <source>
        <dbReference type="EMBL" id="KAK1119725.1"/>
    </source>
</evidence>
<reference evidence="2" key="1">
    <citation type="submission" date="2021-10" db="EMBL/GenBank/DDBJ databases">
        <title>Melipona bicolor Genome sequencing and assembly.</title>
        <authorList>
            <person name="Araujo N.S."/>
            <person name="Arias M.C."/>
        </authorList>
    </citation>
    <scope>NUCLEOTIDE SEQUENCE</scope>
    <source>
        <strain evidence="2">USP_2M_L1-L4_2017</strain>
        <tissue evidence="2">Whole body</tissue>
    </source>
</reference>
<protein>
    <submittedName>
        <fullName evidence="2">Uncharacterized protein</fullName>
    </submittedName>
</protein>
<feature type="non-terminal residue" evidence="2">
    <location>
        <position position="1"/>
    </location>
</feature>
<feature type="non-terminal residue" evidence="2">
    <location>
        <position position="85"/>
    </location>
</feature>
<accession>A0AA40KGZ6</accession>
<evidence type="ECO:0000313" key="3">
    <source>
        <dbReference type="Proteomes" id="UP001177670"/>
    </source>
</evidence>
<sequence>FNLRSKNLDLLTVLTVKPAINRGIVTGSEETRKEKTSDNSSRNSSWNVALRRSQGSEGKVIDGVVLKSGERVLGHFPRKLQPSKR</sequence>
<keyword evidence="3" id="KW-1185">Reference proteome</keyword>
<dbReference type="EMBL" id="JAHYIQ010000035">
    <property type="protein sequence ID" value="KAK1119725.1"/>
    <property type="molecule type" value="Genomic_DNA"/>
</dbReference>
<comment type="caution">
    <text evidence="2">The sequence shown here is derived from an EMBL/GenBank/DDBJ whole genome shotgun (WGS) entry which is preliminary data.</text>
</comment>
<name>A0AA40KGZ6_9HYME</name>
<proteinExistence type="predicted"/>